<dbReference type="PANTHER" id="PTHR11008">
    <property type="entry name" value="PROTEIN TAKEOUT-LIKE PROTEIN"/>
    <property type="match status" value="1"/>
</dbReference>
<name>A0A8R2NRG9_ACYPI</name>
<reference evidence="1" key="2">
    <citation type="submission" date="2022-06" db="UniProtKB">
        <authorList>
            <consortium name="EnsemblMetazoa"/>
        </authorList>
    </citation>
    <scope>IDENTIFICATION</scope>
</reference>
<protein>
    <submittedName>
        <fullName evidence="1">Uncharacterized protein</fullName>
    </submittedName>
</protein>
<dbReference type="AlphaFoldDB" id="A0A8R2NRG9"/>
<organism evidence="1 2">
    <name type="scientific">Acyrthosiphon pisum</name>
    <name type="common">Pea aphid</name>
    <dbReference type="NCBI Taxonomy" id="7029"/>
    <lineage>
        <taxon>Eukaryota</taxon>
        <taxon>Metazoa</taxon>
        <taxon>Ecdysozoa</taxon>
        <taxon>Arthropoda</taxon>
        <taxon>Hexapoda</taxon>
        <taxon>Insecta</taxon>
        <taxon>Pterygota</taxon>
        <taxon>Neoptera</taxon>
        <taxon>Paraneoptera</taxon>
        <taxon>Hemiptera</taxon>
        <taxon>Sternorrhyncha</taxon>
        <taxon>Aphidomorpha</taxon>
        <taxon>Aphidoidea</taxon>
        <taxon>Aphididae</taxon>
        <taxon>Macrosiphini</taxon>
        <taxon>Acyrthosiphon</taxon>
    </lineage>
</organism>
<dbReference type="Proteomes" id="UP000007819">
    <property type="component" value="Chromosome X"/>
</dbReference>
<accession>A0A8R2NRG9</accession>
<evidence type="ECO:0000313" key="1">
    <source>
        <dbReference type="EnsemblMetazoa" id="XP_029344761.1"/>
    </source>
</evidence>
<dbReference type="SMART" id="SM00700">
    <property type="entry name" value="JHBP"/>
    <property type="match status" value="1"/>
</dbReference>
<dbReference type="RefSeq" id="XP_029344761.1">
    <property type="nucleotide sequence ID" value="XM_029488901.1"/>
</dbReference>
<keyword evidence="2" id="KW-1185">Reference proteome</keyword>
<dbReference type="EnsemblMetazoa" id="XM_029488901.1">
    <property type="protein sequence ID" value="XP_029344761.1"/>
    <property type="gene ID" value="LOC100166917"/>
</dbReference>
<evidence type="ECO:0000313" key="2">
    <source>
        <dbReference type="Proteomes" id="UP000007819"/>
    </source>
</evidence>
<dbReference type="OrthoDB" id="8196554at2759"/>
<dbReference type="PANTHER" id="PTHR11008:SF18">
    <property type="entry name" value="BCDNA.GH05536-RELATED"/>
    <property type="match status" value="1"/>
</dbReference>
<dbReference type="InterPro" id="IPR038606">
    <property type="entry name" value="To_sf"/>
</dbReference>
<dbReference type="GO" id="GO:0005615">
    <property type="term" value="C:extracellular space"/>
    <property type="evidence" value="ECO:0007669"/>
    <property type="project" value="TreeGrafter"/>
</dbReference>
<dbReference type="Gene3D" id="3.15.10.30">
    <property type="entry name" value="Haemolymph juvenile hormone binding protein"/>
    <property type="match status" value="2"/>
</dbReference>
<reference evidence="2" key="1">
    <citation type="submission" date="2010-06" db="EMBL/GenBank/DDBJ databases">
        <authorList>
            <person name="Jiang H."/>
            <person name="Abraham K."/>
            <person name="Ali S."/>
            <person name="Alsbrooks S.L."/>
            <person name="Anim B.N."/>
            <person name="Anosike U.S."/>
            <person name="Attaway T."/>
            <person name="Bandaranaike D.P."/>
            <person name="Battles P.K."/>
            <person name="Bell S.N."/>
            <person name="Bell A.V."/>
            <person name="Beltran B."/>
            <person name="Bickham C."/>
            <person name="Bustamante Y."/>
            <person name="Caleb T."/>
            <person name="Canada A."/>
            <person name="Cardenas V."/>
            <person name="Carter K."/>
            <person name="Chacko J."/>
            <person name="Chandrabose M.N."/>
            <person name="Chavez D."/>
            <person name="Chavez A."/>
            <person name="Chen L."/>
            <person name="Chu H.-S."/>
            <person name="Claassen K.J."/>
            <person name="Cockrell R."/>
            <person name="Collins M."/>
            <person name="Cooper J.A."/>
            <person name="Cree A."/>
            <person name="Curry S.M."/>
            <person name="Da Y."/>
            <person name="Dao M.D."/>
            <person name="Das B."/>
            <person name="Davila M.-L."/>
            <person name="Davy-Carroll L."/>
            <person name="Denson S."/>
            <person name="Dinh H."/>
            <person name="Ebong V.E."/>
            <person name="Edwards J.R."/>
            <person name="Egan A."/>
            <person name="El-Daye J."/>
            <person name="Escobedo L."/>
            <person name="Fernandez S."/>
            <person name="Fernando P.R."/>
            <person name="Flagg N."/>
            <person name="Forbes L.D."/>
            <person name="Fowler R.G."/>
            <person name="Fu Q."/>
            <person name="Gabisi R.A."/>
            <person name="Ganer J."/>
            <person name="Garbino Pronczuk A."/>
            <person name="Garcia R.M."/>
            <person name="Garner T."/>
            <person name="Garrett T.E."/>
            <person name="Gonzalez D.A."/>
            <person name="Hamid H."/>
            <person name="Hawkins E.S."/>
            <person name="Hirani K."/>
            <person name="Hogues M.E."/>
            <person name="Hollins B."/>
            <person name="Hsiao C.-H."/>
            <person name="Jabil R."/>
            <person name="James M.L."/>
            <person name="Jhangiani S.N."/>
            <person name="Johnson B."/>
            <person name="Johnson Q."/>
            <person name="Joshi V."/>
            <person name="Kalu J.B."/>
            <person name="Kam C."/>
            <person name="Kashfia A."/>
            <person name="Keebler J."/>
            <person name="Kisamo H."/>
            <person name="Kovar C.L."/>
            <person name="Lago L.A."/>
            <person name="Lai C.-Y."/>
            <person name="Laidlaw J."/>
            <person name="Lara F."/>
            <person name="Le T.-K."/>
            <person name="Lee S.L."/>
            <person name="Legall F.H."/>
            <person name="Lemon S.J."/>
            <person name="Lewis L.R."/>
            <person name="Li B."/>
            <person name="Liu Y."/>
            <person name="Liu Y.-S."/>
            <person name="Lopez J."/>
            <person name="Lozado R.J."/>
            <person name="Lu J."/>
            <person name="Madu R.C."/>
            <person name="Maheshwari M."/>
            <person name="Maheshwari R."/>
            <person name="Malloy K."/>
            <person name="Martinez E."/>
            <person name="Mathew T."/>
            <person name="Mercado I.C."/>
            <person name="Mercado C."/>
            <person name="Meyer B."/>
            <person name="Montgomery K."/>
            <person name="Morgan M.B."/>
            <person name="Munidasa M."/>
            <person name="Nazareth L.V."/>
            <person name="Nelson J."/>
            <person name="Ng B.M."/>
            <person name="Nguyen N.B."/>
            <person name="Nguyen P.Q."/>
            <person name="Nguyen T."/>
            <person name="Obregon M."/>
            <person name="Okwuonu G.O."/>
            <person name="Onwere C.G."/>
            <person name="Orozco G."/>
            <person name="Parra A."/>
            <person name="Patel S."/>
            <person name="Patil S."/>
            <person name="Perez A."/>
            <person name="Perez Y."/>
            <person name="Pham C."/>
            <person name="Primus E.L."/>
            <person name="Pu L.-L."/>
            <person name="Puazo M."/>
            <person name="Qin X."/>
            <person name="Quiroz J.B."/>
            <person name="Reese J."/>
            <person name="Richards S."/>
            <person name="Rives C.M."/>
            <person name="Robberts R."/>
            <person name="Ruiz S.J."/>
            <person name="Ruiz M.J."/>
            <person name="Santibanez J."/>
            <person name="Schneider B.W."/>
            <person name="Sisson I."/>
            <person name="Smith M."/>
            <person name="Sodergren E."/>
            <person name="Song X.-Z."/>
            <person name="Song B.B."/>
            <person name="Summersgill H."/>
            <person name="Thelus R."/>
            <person name="Thornton R.D."/>
            <person name="Trejos Z.Y."/>
            <person name="Usmani K."/>
            <person name="Vattathil S."/>
            <person name="Villasana D."/>
            <person name="Walker D.L."/>
            <person name="Wang S."/>
            <person name="Wang K."/>
            <person name="White C.S."/>
            <person name="Williams A.C."/>
            <person name="Williamson J."/>
            <person name="Wilson K."/>
            <person name="Woghiren I.O."/>
            <person name="Woodworth J.R."/>
            <person name="Worley K.C."/>
            <person name="Wright R.A."/>
            <person name="Wu W."/>
            <person name="Young L."/>
            <person name="Zhang L."/>
            <person name="Zhang J."/>
            <person name="Zhu Y."/>
            <person name="Muzny D.M."/>
            <person name="Weinstock G."/>
            <person name="Gibbs R.A."/>
        </authorList>
    </citation>
    <scope>NUCLEOTIDE SEQUENCE [LARGE SCALE GENOMIC DNA]</scope>
    <source>
        <strain evidence="2">LSR1</strain>
    </source>
</reference>
<dbReference type="Pfam" id="PF06585">
    <property type="entry name" value="JHBP"/>
    <property type="match status" value="2"/>
</dbReference>
<dbReference type="GeneID" id="100166917"/>
<sequence length="343" mass="39397">MMFYRSKLQNPNKMEVGFTSNFKNLLSSGQYQFKGYLGRMPINANGRYNITFKNVEASYVLKAKLKEMENSTYVQLESFRSHPPKFGEMKIFASDLVPGNAVLTDEPGEYEYTDLCFRDDPKIDVCIRKRINDVLEQFQKGNDEFGMREFDPLHLDTPLHFEHTARLIGGKISVKNMMTEGLTTVKLLSLRSKLQNPNKMEVGFTSNFKNLLSSGQYQFKGYLGRMPINANGRYNITFKNVEASYVLKAKLKEMENSTYVQLESFRSHPPKFGEMKIFASDLVPGNAVLNRVALRFLNQYAIQITDELYPAVGPVLDNIQMDMCNKMLVMYPFDVLLPPTRTH</sequence>
<proteinExistence type="predicted"/>
<dbReference type="InterPro" id="IPR010562">
    <property type="entry name" value="Haemolymph_juvenile_hormone-bd"/>
</dbReference>